<evidence type="ECO:0000256" key="1">
    <source>
        <dbReference type="SAM" id="MobiDB-lite"/>
    </source>
</evidence>
<keyword evidence="4" id="KW-1185">Reference proteome</keyword>
<feature type="compositionally biased region" description="Low complexity" evidence="1">
    <location>
        <begin position="55"/>
        <end position="69"/>
    </location>
</feature>
<feature type="signal peptide" evidence="2">
    <location>
        <begin position="1"/>
        <end position="24"/>
    </location>
</feature>
<evidence type="ECO:0000256" key="2">
    <source>
        <dbReference type="SAM" id="SignalP"/>
    </source>
</evidence>
<feature type="compositionally biased region" description="Polar residues" evidence="1">
    <location>
        <begin position="77"/>
        <end position="86"/>
    </location>
</feature>
<sequence length="363" mass="41565">MKKRTLSIMLVVSLLCTGCGTTFNLSDVGNKSTKSIKEESMDLQNKSSNKEENISDNSNSSSDVSSIEVNENESSEAGSTNGNTDTDGIDRYEAFISNTEKVYFDEESDVLPYHLQRKFDNSEGYTLDEIIETSLNAYYDNDKSKGDPSIQKQYIDCGKDGVKELLVDIRYPGMENSEYEEFDDKYVDHWVIKEVDNQLVVKYFGTDSLRSYTCINEYGCVNILNIGAYLGVLPETFGYLDENANWVLYYRYYYYLDMSDFVREKGNLGLNLEYSSEEWKDMQVEEYLFDDEAGYTDSDKTGFTIYVKTDDNGVVEDDSIYGDSSEYKEFFDDAGINTCPRSEVEKRLEERREEIGLSEDVMG</sequence>
<organism evidence="3 4">
    <name type="scientific">Butyrivibrio fibrisolvens</name>
    <dbReference type="NCBI Taxonomy" id="831"/>
    <lineage>
        <taxon>Bacteria</taxon>
        <taxon>Bacillati</taxon>
        <taxon>Bacillota</taxon>
        <taxon>Clostridia</taxon>
        <taxon>Lachnospirales</taxon>
        <taxon>Lachnospiraceae</taxon>
        <taxon>Butyrivibrio</taxon>
    </lineage>
</organism>
<dbReference type="Proteomes" id="UP000245488">
    <property type="component" value="Chromosome"/>
</dbReference>
<feature type="chain" id="PRO_5038926006" description="Lipoprotein" evidence="2">
    <location>
        <begin position="25"/>
        <end position="363"/>
    </location>
</feature>
<dbReference type="EMBL" id="NXNG01000001">
    <property type="protein sequence ID" value="PWT27650.1"/>
    <property type="molecule type" value="Genomic_DNA"/>
</dbReference>
<name>A0A317G5A6_BUTFI</name>
<protein>
    <recommendedName>
        <fullName evidence="5">Lipoprotein</fullName>
    </recommendedName>
</protein>
<comment type="caution">
    <text evidence="3">The sequence shown here is derived from an EMBL/GenBank/DDBJ whole genome shotgun (WGS) entry which is preliminary data.</text>
</comment>
<gene>
    <name evidence="3" type="ORF">CPT75_11365</name>
</gene>
<reference evidence="3 4" key="1">
    <citation type="submission" date="2017-09" db="EMBL/GenBank/DDBJ databases">
        <title>High-quality draft genome sequence of Butyrivibrio fibrisolvens INBov1, isolated from cow rumen.</title>
        <authorList>
            <person name="Rodriguez Hernaez J."/>
            <person name="Rivarola M."/>
            <person name="Paniego N."/>
            <person name="Cravero S."/>
            <person name="Ceron Cucchi M."/>
            <person name="Martinez M.C."/>
        </authorList>
    </citation>
    <scope>NUCLEOTIDE SEQUENCE [LARGE SCALE GENOMIC DNA]</scope>
    <source>
        <strain evidence="3 4">INBov1</strain>
    </source>
</reference>
<accession>A0A317G5A6</accession>
<evidence type="ECO:0000313" key="3">
    <source>
        <dbReference type="EMBL" id="PWT27650.1"/>
    </source>
</evidence>
<dbReference type="RefSeq" id="WP_110073055.1">
    <property type="nucleotide sequence ID" value="NZ_CM009896.1"/>
</dbReference>
<proteinExistence type="predicted"/>
<evidence type="ECO:0000313" key="4">
    <source>
        <dbReference type="Proteomes" id="UP000245488"/>
    </source>
</evidence>
<evidence type="ECO:0008006" key="5">
    <source>
        <dbReference type="Google" id="ProtNLM"/>
    </source>
</evidence>
<keyword evidence="2" id="KW-0732">Signal</keyword>
<feature type="region of interest" description="Disordered" evidence="1">
    <location>
        <begin position="36"/>
        <end position="89"/>
    </location>
</feature>
<dbReference type="AlphaFoldDB" id="A0A317G5A6"/>